<protein>
    <submittedName>
        <fullName evidence="2">Uncharacterized protein</fullName>
    </submittedName>
</protein>
<keyword evidence="1" id="KW-1133">Transmembrane helix</keyword>
<accession>A0A4Q9H5J6</accession>
<keyword evidence="1" id="KW-0472">Membrane</keyword>
<dbReference type="RefSeq" id="WP_131032685.1">
    <property type="nucleotide sequence ID" value="NZ_SIXF01000058.1"/>
</dbReference>
<evidence type="ECO:0000313" key="2">
    <source>
        <dbReference type="EMBL" id="TBO35941.1"/>
    </source>
</evidence>
<evidence type="ECO:0000256" key="1">
    <source>
        <dbReference type="SAM" id="Phobius"/>
    </source>
</evidence>
<sequence length="206" mass="24044">MNAPDLSNLIAGLSLLTSLITLWLAYKIYDRFGVTSTFKAKEQQLVIDFVGDLFGFKLGLLGGNVSMSSSFSSDAVELYKRNLILNEHKGWQVYLSKDLYEKFVALGNLTNHPYFPDELKEKCMLLNQNYRTVASNQRDQNSFMFFCGEIHFEWDEILYCQAHNSTPFNVETFLNDLKEILLSIESYYKKNLPNHIPQRLMYRYWN</sequence>
<dbReference type="AlphaFoldDB" id="A0A4Q9H5J6"/>
<name>A0A4Q9H5J6_9SPHI</name>
<evidence type="ECO:0000313" key="3">
    <source>
        <dbReference type="Proteomes" id="UP000291819"/>
    </source>
</evidence>
<proteinExistence type="predicted"/>
<gene>
    <name evidence="2" type="ORF">EYS08_25375</name>
</gene>
<reference evidence="2 3" key="1">
    <citation type="submission" date="2019-02" db="EMBL/GenBank/DDBJ databases">
        <title>Pedobacter kyonggii whole genome sequence analysis.</title>
        <authorList>
            <person name="Dahal R.H."/>
        </authorList>
    </citation>
    <scope>NUCLEOTIDE SEQUENCE [LARGE SCALE GENOMIC DNA]</scope>
    <source>
        <strain evidence="2 3">K-4-11-1</strain>
    </source>
</reference>
<keyword evidence="3" id="KW-1185">Reference proteome</keyword>
<dbReference type="EMBL" id="SIXF01000058">
    <property type="protein sequence ID" value="TBO35941.1"/>
    <property type="molecule type" value="Genomic_DNA"/>
</dbReference>
<dbReference type="Proteomes" id="UP000291819">
    <property type="component" value="Unassembled WGS sequence"/>
</dbReference>
<feature type="transmembrane region" description="Helical" evidence="1">
    <location>
        <begin position="6"/>
        <end position="26"/>
    </location>
</feature>
<organism evidence="2 3">
    <name type="scientific">Pedobacter kyonggii</name>
    <dbReference type="NCBI Taxonomy" id="1926871"/>
    <lineage>
        <taxon>Bacteria</taxon>
        <taxon>Pseudomonadati</taxon>
        <taxon>Bacteroidota</taxon>
        <taxon>Sphingobacteriia</taxon>
        <taxon>Sphingobacteriales</taxon>
        <taxon>Sphingobacteriaceae</taxon>
        <taxon>Pedobacter</taxon>
    </lineage>
</organism>
<comment type="caution">
    <text evidence="2">The sequence shown here is derived from an EMBL/GenBank/DDBJ whole genome shotgun (WGS) entry which is preliminary data.</text>
</comment>
<keyword evidence="1" id="KW-0812">Transmembrane</keyword>
<dbReference type="OrthoDB" id="9829890at2"/>